<protein>
    <submittedName>
        <fullName evidence="1">Uncharacterized protein</fullName>
    </submittedName>
</protein>
<reference evidence="1" key="1">
    <citation type="journal article" date="2014" name="Nucleic Acids Res.">
        <title>The evolutionary dynamics of variant antigen genes in Babesia reveal a history of genomic innovation underlying host-parasite interaction.</title>
        <authorList>
            <person name="Jackson A.P."/>
            <person name="Otto T.D."/>
            <person name="Darby A."/>
            <person name="Ramaprasad A."/>
            <person name="Xia D."/>
            <person name="Echaide I.E."/>
            <person name="Farber M."/>
            <person name="Gahlot S."/>
            <person name="Gamble J."/>
            <person name="Gupta D."/>
            <person name="Gupta Y."/>
            <person name="Jackson L."/>
            <person name="Malandrin L."/>
            <person name="Malas T.B."/>
            <person name="Moussa E."/>
            <person name="Nair M."/>
            <person name="Reid A.J."/>
            <person name="Sanders M."/>
            <person name="Sharma J."/>
            <person name="Tracey A."/>
            <person name="Quail M.A."/>
            <person name="Weir W."/>
            <person name="Wastling J.M."/>
            <person name="Hall N."/>
            <person name="Willadsen P."/>
            <person name="Lingelbach K."/>
            <person name="Shiels B."/>
            <person name="Tait A."/>
            <person name="Berriman M."/>
            <person name="Allred D.R."/>
            <person name="Pain A."/>
        </authorList>
    </citation>
    <scope>NUCLEOTIDE SEQUENCE</scope>
    <source>
        <strain evidence="1">1802A</strain>
    </source>
</reference>
<dbReference type="InterPro" id="IPR036322">
    <property type="entry name" value="WD40_repeat_dom_sf"/>
</dbReference>
<name>A0AAD9GAH0_BABDI</name>
<dbReference type="EMBL" id="JAHBMH010000062">
    <property type="protein sequence ID" value="KAK1934804.1"/>
    <property type="molecule type" value="Genomic_DNA"/>
</dbReference>
<dbReference type="SUPFAM" id="SSF50978">
    <property type="entry name" value="WD40 repeat-like"/>
    <property type="match status" value="1"/>
</dbReference>
<dbReference type="AlphaFoldDB" id="A0AAD9GAH0"/>
<evidence type="ECO:0000313" key="2">
    <source>
        <dbReference type="Proteomes" id="UP001195914"/>
    </source>
</evidence>
<sequence length="416" mass="47121">MFRDGRFCYRIGAIAVDDNTVYLGFQGPKSTIAAFKQEDMSFIGIYNSMCGSPYCMIVMREEKKLACSTTAGYIYVWDTSDDTLNRLRRITIDPLTINGFVHRDTRVTCVFEVASEALEDCIQIDHIPNSPIIVALSSKGDITFFDITNEAKGASFCPLEHGIRAECLKIDPQLSVFRESNGHWMAIGCSKGIIVLLFVELQMLDEYRSAKSDESIGPSKIYTMTHKTGDRANINSVEFRFKSANSNNVTLLAGCSDGVVRCVVFKQVEDSLKVHKAASYMHCRSTKSGSVLRIVSYRSPEGSPYMISLCKMQMPFELYNVPDGECRGMIQESANICSELIMQKLLHDQSDQHTVLAHMRECVTDVKVSMDHSCIIFTTFNNIYILRRYAEENQWYKPSRVEWKTEDNLKRMAKVL</sequence>
<accession>A0AAD9GAH0</accession>
<keyword evidence="2" id="KW-1185">Reference proteome</keyword>
<proteinExistence type="predicted"/>
<reference evidence="1" key="2">
    <citation type="submission" date="2021-05" db="EMBL/GenBank/DDBJ databases">
        <authorList>
            <person name="Pain A."/>
        </authorList>
    </citation>
    <scope>NUCLEOTIDE SEQUENCE</scope>
    <source>
        <strain evidence="1">1802A</strain>
    </source>
</reference>
<dbReference type="InterPro" id="IPR015943">
    <property type="entry name" value="WD40/YVTN_repeat-like_dom_sf"/>
</dbReference>
<dbReference type="Proteomes" id="UP001195914">
    <property type="component" value="Unassembled WGS sequence"/>
</dbReference>
<evidence type="ECO:0000313" key="1">
    <source>
        <dbReference type="EMBL" id="KAK1934804.1"/>
    </source>
</evidence>
<dbReference type="Gene3D" id="2.130.10.10">
    <property type="entry name" value="YVTN repeat-like/Quinoprotein amine dehydrogenase"/>
    <property type="match status" value="1"/>
</dbReference>
<gene>
    <name evidence="1" type="ORF">X943_001732</name>
</gene>
<comment type="caution">
    <text evidence="1">The sequence shown here is derived from an EMBL/GenBank/DDBJ whole genome shotgun (WGS) entry which is preliminary data.</text>
</comment>
<organism evidence="1 2">
    <name type="scientific">Babesia divergens</name>
    <dbReference type="NCBI Taxonomy" id="32595"/>
    <lineage>
        <taxon>Eukaryota</taxon>
        <taxon>Sar</taxon>
        <taxon>Alveolata</taxon>
        <taxon>Apicomplexa</taxon>
        <taxon>Aconoidasida</taxon>
        <taxon>Piroplasmida</taxon>
        <taxon>Babesiidae</taxon>
        <taxon>Babesia</taxon>
    </lineage>
</organism>